<dbReference type="PROSITE" id="PS50294">
    <property type="entry name" value="WD_REPEATS_REGION"/>
    <property type="match status" value="7"/>
</dbReference>
<evidence type="ECO:0000256" key="4">
    <source>
        <dbReference type="ARBA" id="ARBA00038415"/>
    </source>
</evidence>
<feature type="repeat" description="WD" evidence="7">
    <location>
        <begin position="1029"/>
        <end position="1070"/>
    </location>
</feature>
<dbReference type="Gene3D" id="3.40.50.300">
    <property type="entry name" value="P-loop containing nucleotide triphosphate hydrolases"/>
    <property type="match status" value="1"/>
</dbReference>
<dbReference type="AlphaFoldDB" id="A0A2I2FL04"/>
<dbReference type="RefSeq" id="XP_024675312.1">
    <property type="nucleotide sequence ID" value="XM_024817899.1"/>
</dbReference>
<name>A0A2I2FL04_ASPCN</name>
<dbReference type="SUPFAM" id="SSF50978">
    <property type="entry name" value="WD40 repeat-like"/>
    <property type="match status" value="2"/>
</dbReference>
<dbReference type="GO" id="GO:1990234">
    <property type="term" value="C:transferase complex"/>
    <property type="evidence" value="ECO:0007669"/>
    <property type="project" value="UniProtKB-ARBA"/>
</dbReference>
<accession>A0A2I2FL04</accession>
<proteinExistence type="inferred from homology"/>
<evidence type="ECO:0000313" key="10">
    <source>
        <dbReference type="Proteomes" id="UP000234585"/>
    </source>
</evidence>
<feature type="repeat" description="WD" evidence="7">
    <location>
        <begin position="792"/>
        <end position="833"/>
    </location>
</feature>
<organism evidence="9 10">
    <name type="scientific">Aspergillus candidus</name>
    <dbReference type="NCBI Taxonomy" id="41067"/>
    <lineage>
        <taxon>Eukaryota</taxon>
        <taxon>Fungi</taxon>
        <taxon>Dikarya</taxon>
        <taxon>Ascomycota</taxon>
        <taxon>Pezizomycotina</taxon>
        <taxon>Eurotiomycetes</taxon>
        <taxon>Eurotiomycetidae</taxon>
        <taxon>Eurotiales</taxon>
        <taxon>Aspergillaceae</taxon>
        <taxon>Aspergillus</taxon>
        <taxon>Aspergillus subgen. Circumdati</taxon>
    </lineage>
</organism>
<dbReference type="GO" id="GO:0005634">
    <property type="term" value="C:nucleus"/>
    <property type="evidence" value="ECO:0007669"/>
    <property type="project" value="TreeGrafter"/>
</dbReference>
<comment type="function">
    <text evidence="6">Involved in mitochondrial fission. Acts as an adapter protein required to form mitochondrial fission complexes. Formation of these complexes is required to promote constriction and fission of the mitochondrial compartment at a late step in mitochondrial division.</text>
</comment>
<feature type="repeat" description="WD" evidence="7">
    <location>
        <begin position="750"/>
        <end position="791"/>
    </location>
</feature>
<dbReference type="CDD" id="cd00200">
    <property type="entry name" value="WD40"/>
    <property type="match status" value="2"/>
</dbReference>
<dbReference type="Pfam" id="PF24883">
    <property type="entry name" value="NPHP3_N"/>
    <property type="match status" value="1"/>
</dbReference>
<dbReference type="PANTHER" id="PTHR22847:SF637">
    <property type="entry name" value="WD REPEAT DOMAIN 5B"/>
    <property type="match status" value="1"/>
</dbReference>
<feature type="domain" description="NACHT" evidence="8">
    <location>
        <begin position="181"/>
        <end position="330"/>
    </location>
</feature>
<gene>
    <name evidence="9" type="ORF">BDW47DRAFT_133691</name>
</gene>
<evidence type="ECO:0000313" key="9">
    <source>
        <dbReference type="EMBL" id="PLB41300.1"/>
    </source>
</evidence>
<dbReference type="Pfam" id="PF00400">
    <property type="entry name" value="WD40"/>
    <property type="match status" value="10"/>
</dbReference>
<dbReference type="SUPFAM" id="SSF52540">
    <property type="entry name" value="P-loop containing nucleoside triphosphate hydrolases"/>
    <property type="match status" value="1"/>
</dbReference>
<dbReference type="SMART" id="SM00320">
    <property type="entry name" value="WD40"/>
    <property type="match status" value="9"/>
</dbReference>
<dbReference type="Proteomes" id="UP000234585">
    <property type="component" value="Unassembled WGS sequence"/>
</dbReference>
<dbReference type="PROSITE" id="PS50837">
    <property type="entry name" value="NACHT"/>
    <property type="match status" value="1"/>
</dbReference>
<dbReference type="InterPro" id="IPR015943">
    <property type="entry name" value="WD40/YVTN_repeat-like_dom_sf"/>
</dbReference>
<dbReference type="InterPro" id="IPR036322">
    <property type="entry name" value="WD40_repeat_dom_sf"/>
</dbReference>
<evidence type="ECO:0000256" key="5">
    <source>
        <dbReference type="ARBA" id="ARBA00039789"/>
    </source>
</evidence>
<dbReference type="EMBL" id="KZ559121">
    <property type="protein sequence ID" value="PLB41300.1"/>
    <property type="molecule type" value="Genomic_DNA"/>
</dbReference>
<dbReference type="InterPro" id="IPR027417">
    <property type="entry name" value="P-loop_NTPase"/>
</dbReference>
<dbReference type="Pfam" id="PF17111">
    <property type="entry name" value="PigL_N"/>
    <property type="match status" value="1"/>
</dbReference>
<dbReference type="InterPro" id="IPR020472">
    <property type="entry name" value="WD40_PAC1"/>
</dbReference>
<dbReference type="GO" id="GO:0005741">
    <property type="term" value="C:mitochondrial outer membrane"/>
    <property type="evidence" value="ECO:0007669"/>
    <property type="project" value="UniProtKB-SubCell"/>
</dbReference>
<dbReference type="PRINTS" id="PR00320">
    <property type="entry name" value="GPROTEINBRPT"/>
</dbReference>
<dbReference type="Gene3D" id="2.130.10.10">
    <property type="entry name" value="YVTN repeat-like/Quinoprotein amine dehydrogenase"/>
    <property type="match status" value="4"/>
</dbReference>
<keyword evidence="2 7" id="KW-0853">WD repeat</keyword>
<sequence>MDPVSAAASVIGVVQLAATIAKLCGAYIGKVKDAKQDILRLRDEFNALLNILTTLHDFMSGPDSAESIVHDELLANIARCFTTLSGFEKKLDLKTTQSAIRRKLHLLKWPLEQEEVDRVIEQIERKTMRILDRKLDFGILRTAKGAAFDSYDNLHNECLPGTRVELLGEIERWATSEDGKCIFWLNGMAGTGKSTISRTIASRLKRQELLGASFFFKKGEEDRGTAKKLFPTLVEQLAVGLPDMVPGVQAAIKDDPNISEKVLREQFEKLFLHPLLEIGLDRTKTVTKVIVIDALDECDQEENIRHLLRLLPRVHQSNSVKIRFLLTSRPELPIRLGFSSISTDEHQDLVLHEVPEPVVRHDISLYFENQFMRLRQERSLPPDWPGEEATRALIEKAIPLFISAFTLCLYIGDDNWVPEKRLRAILADETTYLSKMDGIYQPVLHQLLTGQEKSESQQLVREFKEIIGVIILLATPLSVNSLSRLLEMSKGDINNRLRRLHSVLNIPNDTAKPVRLLHLSFRDWLLDATKENGTFWIDEKKVHRDLTILCLQTMEQSLRKNICNLPGYGTLLTEIDVQSMDHYLPSDLRYSCRYWVHHLVHTKEPAADIARAFDFLEVHFLHWMEVMSILGFLSEAISMLALLHSVVQNPEMSANMHDMRRFFLRSRHIAGVAPLQLYSSSLLFSPELSFVRRTFSRGLPDWFLRPLKIRQTWTAEIQTLEDHSDLVSAVAFSPDSKLWDTTTGALQQTLEGHSRLVIAVEFSPDGQLLVSGSDDHIINVWDISTGALQHSHNDYVKRIMEMSISPNGHLIASGTKHGTVWLWDANTRAMRQTLESHTDEIHSLSFSPDGQLLASGSCDETIKLWNTSTGTLKDTLKGHVDWVQAVAFSPNGTLLASGCRDGTINLWGAATLSLRQMIDTKGYLQQTANYRGHSAAAVAFSPNSRVLASSSADCILMIWDVTTGALLQVLEGHMTRAWAVRFSQDGQMLASGSYDGTAKLWDISAGSSRTNMQLTSPPAAEITAETEIPTGHFGRIDTMKFSPNGQVLVTGSIDCMAKIWDVTTGALLRTLRGHQGWVQDIAFLPNGQLLATGSLDCTVKLWSVSTGALLRTLRGHQGGLRYTLFSPNGQLLATSARDNIWDTASGILNQHLKVQEMVTELNFSPHDACLETNLGSLNIQSQYENDHPGTALAKDKRISLEENWVVLDGVKLLWLPLEYRPYRWAASGCTVALGYGSGAVSFMEFRPGLQPLSAPTADLSSEPLSDSA</sequence>
<dbReference type="InterPro" id="IPR019775">
    <property type="entry name" value="WD40_repeat_CS"/>
</dbReference>
<evidence type="ECO:0000259" key="8">
    <source>
        <dbReference type="PROSITE" id="PS50837"/>
    </source>
</evidence>
<feature type="repeat" description="WD" evidence="7">
    <location>
        <begin position="1071"/>
        <end position="1112"/>
    </location>
</feature>
<keyword evidence="10" id="KW-1185">Reference proteome</keyword>
<dbReference type="PANTHER" id="PTHR22847">
    <property type="entry name" value="WD40 REPEAT PROTEIN"/>
    <property type="match status" value="1"/>
</dbReference>
<dbReference type="InterPro" id="IPR001680">
    <property type="entry name" value="WD40_rpt"/>
</dbReference>
<feature type="repeat" description="WD" evidence="7">
    <location>
        <begin position="834"/>
        <end position="875"/>
    </location>
</feature>
<dbReference type="InterPro" id="IPR056884">
    <property type="entry name" value="NPHP3-like_N"/>
</dbReference>
<keyword evidence="3" id="KW-0677">Repeat</keyword>
<comment type="similarity">
    <text evidence="4">Belongs to the WD repeat MDV1/CAF4 family.</text>
</comment>
<evidence type="ECO:0000256" key="6">
    <source>
        <dbReference type="ARBA" id="ARBA00043913"/>
    </source>
</evidence>
<dbReference type="InterPro" id="IPR007111">
    <property type="entry name" value="NACHT_NTPase"/>
</dbReference>
<dbReference type="STRING" id="41067.A0A2I2FL04"/>
<evidence type="ECO:0000256" key="2">
    <source>
        <dbReference type="ARBA" id="ARBA00022574"/>
    </source>
</evidence>
<dbReference type="PROSITE" id="PS50082">
    <property type="entry name" value="WD_REPEATS_2"/>
    <property type="match status" value="8"/>
</dbReference>
<evidence type="ECO:0000256" key="1">
    <source>
        <dbReference type="ARBA" id="ARBA00004570"/>
    </source>
</evidence>
<protein>
    <recommendedName>
        <fullName evidence="5">Mitochondrial division protein 1</fullName>
    </recommendedName>
</protein>
<dbReference type="InterPro" id="IPR031348">
    <property type="entry name" value="PigL_N"/>
</dbReference>
<feature type="repeat" description="WD" evidence="7">
    <location>
        <begin position="876"/>
        <end position="907"/>
    </location>
</feature>
<reference evidence="9 10" key="1">
    <citation type="submission" date="2017-12" db="EMBL/GenBank/DDBJ databases">
        <authorList>
            <consortium name="DOE Joint Genome Institute"/>
            <person name="Haridas S."/>
            <person name="Kjaerbolling I."/>
            <person name="Vesth T.C."/>
            <person name="Frisvad J.C."/>
            <person name="Nybo J.L."/>
            <person name="Theobald S."/>
            <person name="Kuo A."/>
            <person name="Bowyer P."/>
            <person name="Matsuda Y."/>
            <person name="Mondo S."/>
            <person name="Lyhne E.K."/>
            <person name="Kogle M.E."/>
            <person name="Clum A."/>
            <person name="Lipzen A."/>
            <person name="Salamov A."/>
            <person name="Ngan C.Y."/>
            <person name="Daum C."/>
            <person name="Chiniquy J."/>
            <person name="Barry K."/>
            <person name="LaButti K."/>
            <person name="Simmons B.A."/>
            <person name="Magnuson J.K."/>
            <person name="Mortensen U.H."/>
            <person name="Larsen T.O."/>
            <person name="Grigoriev I.V."/>
            <person name="Baker S.E."/>
            <person name="Andersen M.R."/>
            <person name="Nordberg H.P."/>
            <person name="Cantor M.N."/>
            <person name="Hua S.X."/>
        </authorList>
    </citation>
    <scope>NUCLEOTIDE SEQUENCE [LARGE SCALE GENOMIC DNA]</scope>
    <source>
        <strain evidence="9 10">CBS 102.13</strain>
    </source>
</reference>
<evidence type="ECO:0000256" key="7">
    <source>
        <dbReference type="PROSITE-ProRule" id="PRU00221"/>
    </source>
</evidence>
<evidence type="ECO:0000256" key="3">
    <source>
        <dbReference type="ARBA" id="ARBA00022737"/>
    </source>
</evidence>
<feature type="repeat" description="WD" evidence="7">
    <location>
        <begin position="970"/>
        <end position="1011"/>
    </location>
</feature>
<comment type="subcellular location">
    <subcellularLocation>
        <location evidence="1">Mitochondrion outer membrane</location>
        <topology evidence="1">Peripheral membrane protein</topology>
        <orientation evidence="1">Cytoplasmic side</orientation>
    </subcellularLocation>
</comment>
<dbReference type="OrthoDB" id="1577640at2759"/>
<feature type="repeat" description="WD" evidence="7">
    <location>
        <begin position="937"/>
        <end position="969"/>
    </location>
</feature>
<dbReference type="GeneID" id="36525059"/>
<dbReference type="PROSITE" id="PS00678">
    <property type="entry name" value="WD_REPEATS_1"/>
    <property type="match status" value="5"/>
</dbReference>